<organism evidence="2 3">
    <name type="scientific">Methanosphaerula palustris (strain ATCC BAA-1556 / DSM 19958 / E1-9c)</name>
    <dbReference type="NCBI Taxonomy" id="521011"/>
    <lineage>
        <taxon>Archaea</taxon>
        <taxon>Methanobacteriati</taxon>
        <taxon>Methanobacteriota</taxon>
        <taxon>Stenosarchaea group</taxon>
        <taxon>Methanomicrobia</taxon>
        <taxon>Methanomicrobiales</taxon>
        <taxon>Methanoregulaceae</taxon>
        <taxon>Methanosphaerula</taxon>
    </lineage>
</organism>
<keyword evidence="3" id="KW-1185">Reference proteome</keyword>
<dbReference type="Gene3D" id="3.10.180.10">
    <property type="entry name" value="2,3-Dihydroxybiphenyl 1,2-Dioxygenase, domain 1"/>
    <property type="match status" value="1"/>
</dbReference>
<dbReference type="KEGG" id="mpl:Mpal_1261"/>
<dbReference type="HOGENOM" id="CLU_164556_0_0_2"/>
<dbReference type="InterPro" id="IPR004360">
    <property type="entry name" value="Glyas_Fos-R_dOase_dom"/>
</dbReference>
<sequence length="127" mass="14276">MSKKLKENPTSLDFVSLQVRDISLSKKFYHDNLGFRVEDETRPDAVVFSTGMGAIFAIRKPLVDLNQVSQVGFGIGLWFYLPDVKDIFENAKETGIRIIQPPTMGPFGEMLILADPDGYVITLHTKQ</sequence>
<evidence type="ECO:0000313" key="2">
    <source>
        <dbReference type="EMBL" id="ACL16596.1"/>
    </source>
</evidence>
<feature type="domain" description="VOC" evidence="1">
    <location>
        <begin position="11"/>
        <end position="126"/>
    </location>
</feature>
<dbReference type="STRING" id="521011.Mpal_1261"/>
<dbReference type="PROSITE" id="PS51819">
    <property type="entry name" value="VOC"/>
    <property type="match status" value="1"/>
</dbReference>
<dbReference type="InterPro" id="IPR029068">
    <property type="entry name" value="Glyas_Bleomycin-R_OHBP_Dase"/>
</dbReference>
<dbReference type="Pfam" id="PF00903">
    <property type="entry name" value="Glyoxalase"/>
    <property type="match status" value="1"/>
</dbReference>
<dbReference type="GeneID" id="7271539"/>
<dbReference type="eggNOG" id="arCOG02708">
    <property type="taxonomic scope" value="Archaea"/>
</dbReference>
<gene>
    <name evidence="2" type="ordered locus">Mpal_1261</name>
</gene>
<dbReference type="SUPFAM" id="SSF54593">
    <property type="entry name" value="Glyoxalase/Bleomycin resistance protein/Dihydroxybiphenyl dioxygenase"/>
    <property type="match status" value="1"/>
</dbReference>
<name>B8GHJ1_METPE</name>
<dbReference type="OrthoDB" id="358887at2157"/>
<dbReference type="GO" id="GO:0051213">
    <property type="term" value="F:dioxygenase activity"/>
    <property type="evidence" value="ECO:0007669"/>
    <property type="project" value="UniProtKB-KW"/>
</dbReference>
<dbReference type="Proteomes" id="UP000002457">
    <property type="component" value="Chromosome"/>
</dbReference>
<dbReference type="AlphaFoldDB" id="B8GHJ1"/>
<dbReference type="EMBL" id="CP001338">
    <property type="protein sequence ID" value="ACL16596.1"/>
    <property type="molecule type" value="Genomic_DNA"/>
</dbReference>
<dbReference type="InterPro" id="IPR037523">
    <property type="entry name" value="VOC_core"/>
</dbReference>
<proteinExistence type="predicted"/>
<protein>
    <submittedName>
        <fullName evidence="2">Glyoxalase/bleomycin resistance protein/dioxygenase</fullName>
    </submittedName>
</protein>
<dbReference type="PANTHER" id="PTHR36503">
    <property type="entry name" value="BLR2520 PROTEIN"/>
    <property type="match status" value="1"/>
</dbReference>
<accession>B8GHJ1</accession>
<dbReference type="PANTHER" id="PTHR36503:SF1">
    <property type="entry name" value="BLR2520 PROTEIN"/>
    <property type="match status" value="1"/>
</dbReference>
<evidence type="ECO:0000313" key="3">
    <source>
        <dbReference type="Proteomes" id="UP000002457"/>
    </source>
</evidence>
<evidence type="ECO:0000259" key="1">
    <source>
        <dbReference type="PROSITE" id="PS51819"/>
    </source>
</evidence>
<dbReference type="RefSeq" id="WP_012617915.1">
    <property type="nucleotide sequence ID" value="NC_011832.1"/>
</dbReference>
<keyword evidence="2" id="KW-0223">Dioxygenase</keyword>
<keyword evidence="2" id="KW-0560">Oxidoreductase</keyword>
<reference evidence="2 3" key="1">
    <citation type="journal article" date="2015" name="Genome Announc.">
        <title>Complete Genome Sequence of Methanosphaerula palustris E1-9CT, a Hydrogenotrophic Methanogen Isolated from a Minerotrophic Fen Peatland.</title>
        <authorList>
            <person name="Cadillo-Quiroz H."/>
            <person name="Browne P."/>
            <person name="Kyrpides N."/>
            <person name="Woyke T."/>
            <person name="Goodwin L."/>
            <person name="Detter C."/>
            <person name="Yavitt J.B."/>
            <person name="Zinder S.H."/>
        </authorList>
    </citation>
    <scope>NUCLEOTIDE SEQUENCE [LARGE SCALE GENOMIC DNA]</scope>
    <source>
        <strain evidence="3">ATCC BAA-1556 / DSM 19958 / E1-9c</strain>
    </source>
</reference>